<feature type="transmembrane region" description="Helical" evidence="1">
    <location>
        <begin position="83"/>
        <end position="102"/>
    </location>
</feature>
<evidence type="ECO:0000313" key="2">
    <source>
        <dbReference type="EMBL" id="WAQ96241.1"/>
    </source>
</evidence>
<dbReference type="Proteomes" id="UP001164746">
    <property type="component" value="Chromosome 2"/>
</dbReference>
<feature type="non-terminal residue" evidence="2">
    <location>
        <position position="1"/>
    </location>
</feature>
<protein>
    <submittedName>
        <fullName evidence="2">Uncharacterized protein</fullName>
    </submittedName>
</protein>
<reference evidence="2" key="1">
    <citation type="submission" date="2022-11" db="EMBL/GenBank/DDBJ databases">
        <title>Centuries of genome instability and evolution in soft-shell clam transmissible cancer (bioRxiv).</title>
        <authorList>
            <person name="Hart S.F.M."/>
            <person name="Yonemitsu M.A."/>
            <person name="Giersch R.M."/>
            <person name="Beal B.F."/>
            <person name="Arriagada G."/>
            <person name="Davis B.W."/>
            <person name="Ostrander E.A."/>
            <person name="Goff S.P."/>
            <person name="Metzger M.J."/>
        </authorList>
    </citation>
    <scope>NUCLEOTIDE SEQUENCE</scope>
    <source>
        <strain evidence="2">MELC-2E11</strain>
        <tissue evidence="2">Siphon/mantle</tissue>
    </source>
</reference>
<evidence type="ECO:0000313" key="3">
    <source>
        <dbReference type="Proteomes" id="UP001164746"/>
    </source>
</evidence>
<keyword evidence="3" id="KW-1185">Reference proteome</keyword>
<accession>A0ABY7DEZ3</accession>
<sequence length="288" mass="33352">INKSRSHVCYLNPVNIFPRPVDGDFWVLPLLTVGLEVLEVEGLCLTKILMVYSHQKNWGMILLVYCRQMYWGTILMVYSHQKYWGTILMAASFVPTMGIHVYKCFTISRDNDHFQYEKELEMPSIRDQKVKEMTSRSTFFLMMTVLVISYIIVCEAKQARMCRYLKKRDACKDVLPKHLRKYNPRKCPCIKNMGKCASINGTCEIEEKRNGGKKCVCKTTGTIQIYGGPTDRPAVFRNILYELQPLVDFESMILIIFQTMKLTFSLHAELFVEVPKAKSDLNLLDLCP</sequence>
<gene>
    <name evidence="2" type="ORF">MAR_028931</name>
</gene>
<keyword evidence="1" id="KW-0812">Transmembrane</keyword>
<keyword evidence="1" id="KW-0472">Membrane</keyword>
<proteinExistence type="predicted"/>
<organism evidence="2 3">
    <name type="scientific">Mya arenaria</name>
    <name type="common">Soft-shell clam</name>
    <dbReference type="NCBI Taxonomy" id="6604"/>
    <lineage>
        <taxon>Eukaryota</taxon>
        <taxon>Metazoa</taxon>
        <taxon>Spiralia</taxon>
        <taxon>Lophotrochozoa</taxon>
        <taxon>Mollusca</taxon>
        <taxon>Bivalvia</taxon>
        <taxon>Autobranchia</taxon>
        <taxon>Heteroconchia</taxon>
        <taxon>Euheterodonta</taxon>
        <taxon>Imparidentia</taxon>
        <taxon>Neoheterodontei</taxon>
        <taxon>Myida</taxon>
        <taxon>Myoidea</taxon>
        <taxon>Myidae</taxon>
        <taxon>Mya</taxon>
    </lineage>
</organism>
<keyword evidence="1" id="KW-1133">Transmembrane helix</keyword>
<dbReference type="EMBL" id="CP111013">
    <property type="protein sequence ID" value="WAQ96241.1"/>
    <property type="molecule type" value="Genomic_DNA"/>
</dbReference>
<feature type="transmembrane region" description="Helical" evidence="1">
    <location>
        <begin position="133"/>
        <end position="153"/>
    </location>
</feature>
<evidence type="ECO:0000256" key="1">
    <source>
        <dbReference type="SAM" id="Phobius"/>
    </source>
</evidence>
<name>A0ABY7DEZ3_MYAAR</name>